<feature type="transmembrane region" description="Helical" evidence="1">
    <location>
        <begin position="42"/>
        <end position="61"/>
    </location>
</feature>
<keyword evidence="3" id="KW-1185">Reference proteome</keyword>
<feature type="transmembrane region" description="Helical" evidence="1">
    <location>
        <begin position="136"/>
        <end position="155"/>
    </location>
</feature>
<feature type="transmembrane region" description="Helical" evidence="1">
    <location>
        <begin position="270"/>
        <end position="288"/>
    </location>
</feature>
<feature type="transmembrane region" description="Helical" evidence="1">
    <location>
        <begin position="492"/>
        <end position="513"/>
    </location>
</feature>
<accession>A0ABW0LT69</accession>
<feature type="transmembrane region" description="Helical" evidence="1">
    <location>
        <begin position="209"/>
        <end position="229"/>
    </location>
</feature>
<feature type="transmembrane region" description="Helical" evidence="1">
    <location>
        <begin position="300"/>
        <end position="321"/>
    </location>
</feature>
<organism evidence="2 3">
    <name type="scientific">Cohnella suwonensis</name>
    <dbReference type="NCBI Taxonomy" id="696072"/>
    <lineage>
        <taxon>Bacteria</taxon>
        <taxon>Bacillati</taxon>
        <taxon>Bacillota</taxon>
        <taxon>Bacilli</taxon>
        <taxon>Bacillales</taxon>
        <taxon>Paenibacillaceae</taxon>
        <taxon>Cohnella</taxon>
    </lineage>
</organism>
<feature type="transmembrane region" description="Helical" evidence="1">
    <location>
        <begin position="73"/>
        <end position="91"/>
    </location>
</feature>
<gene>
    <name evidence="2" type="ORF">ACFPPD_05545</name>
</gene>
<dbReference type="RefSeq" id="WP_209746596.1">
    <property type="nucleotide sequence ID" value="NZ_JBHSMH010000007.1"/>
</dbReference>
<feature type="transmembrane region" description="Helical" evidence="1">
    <location>
        <begin position="97"/>
        <end position="120"/>
    </location>
</feature>
<feature type="transmembrane region" description="Helical" evidence="1">
    <location>
        <begin position="342"/>
        <end position="362"/>
    </location>
</feature>
<feature type="transmembrane region" description="Helical" evidence="1">
    <location>
        <begin position="436"/>
        <end position="455"/>
    </location>
</feature>
<protein>
    <recommendedName>
        <fullName evidence="4">Permease</fullName>
    </recommendedName>
</protein>
<proteinExistence type="predicted"/>
<sequence>MRMWSAILREFANSKWALTCFLIAAAFFMLDGFTISGSSVVAFSWCGCVSFPLVGILARRIALTGRGHWTERLAIPVICLMGILWLENSLYPIENTLLWFTLSFIVSSLGYFALIFAALYRRKTRFVDADGKLTDAFYVIKTLYTFIVWMASIFSLTAGELSYSPPYISVSFAGTPILLAVLALEMSLRHRNANEYGAKVRFSFKFMRGWSAACLLAAGVSVILILVQFQRPEEIANYVPDHPLVWVGWVSFIFIALFSFIAFRPRAGFRWLAILMIYVWAFYGHFALNVNYSSSPETQIYTIIAILLLYVLIIAASLWRARHAFLDGDGKINGYFEYLKSIASGYGWIMATVVVLILSRLHQSTMRVVLWGGIPLSVAPLILAIFGMEYYLLWTAISKNMNRQEKGALVSKPGWRRLTLWLWSSPLLLLMGLNPIGFKVLGGLALVCSAVFVYHTYNLKDRNRWSFLILGWFWSALGIYFINVQFDQAGVSLALANFLTLPVYTAFHMTAIWRQRKDLVNQGGQIGEGFLHYKAMAVCVSWLFGTVAFILYKVWLMFEDSSPLLIASIPLAIAPMINGLYLMEAWFRSRQDRMKTVHNRNGLNLNC</sequence>
<feature type="transmembrane region" description="Helical" evidence="1">
    <location>
        <begin position="244"/>
        <end position="263"/>
    </location>
</feature>
<feature type="transmembrane region" description="Helical" evidence="1">
    <location>
        <begin position="414"/>
        <end position="430"/>
    </location>
</feature>
<feature type="transmembrane region" description="Helical" evidence="1">
    <location>
        <begin position="564"/>
        <end position="587"/>
    </location>
</feature>
<reference evidence="3" key="1">
    <citation type="journal article" date="2019" name="Int. J. Syst. Evol. Microbiol.">
        <title>The Global Catalogue of Microorganisms (GCM) 10K type strain sequencing project: providing services to taxonomists for standard genome sequencing and annotation.</title>
        <authorList>
            <consortium name="The Broad Institute Genomics Platform"/>
            <consortium name="The Broad Institute Genome Sequencing Center for Infectious Disease"/>
            <person name="Wu L."/>
            <person name="Ma J."/>
        </authorList>
    </citation>
    <scope>NUCLEOTIDE SEQUENCE [LARGE SCALE GENOMIC DNA]</scope>
    <source>
        <strain evidence="3">CCUG 57113</strain>
    </source>
</reference>
<feature type="transmembrane region" description="Helical" evidence="1">
    <location>
        <begin position="467"/>
        <end position="486"/>
    </location>
</feature>
<evidence type="ECO:0000313" key="3">
    <source>
        <dbReference type="Proteomes" id="UP001596105"/>
    </source>
</evidence>
<name>A0ABW0LT69_9BACL</name>
<feature type="transmembrane region" description="Helical" evidence="1">
    <location>
        <begin position="167"/>
        <end position="188"/>
    </location>
</feature>
<keyword evidence="1" id="KW-0812">Transmembrane</keyword>
<evidence type="ECO:0000313" key="2">
    <source>
        <dbReference type="EMBL" id="MFC5468177.1"/>
    </source>
</evidence>
<evidence type="ECO:0008006" key="4">
    <source>
        <dbReference type="Google" id="ProtNLM"/>
    </source>
</evidence>
<keyword evidence="1" id="KW-1133">Transmembrane helix</keyword>
<dbReference type="EMBL" id="JBHSMH010000007">
    <property type="protein sequence ID" value="MFC5468177.1"/>
    <property type="molecule type" value="Genomic_DNA"/>
</dbReference>
<feature type="transmembrane region" description="Helical" evidence="1">
    <location>
        <begin position="368"/>
        <end position="393"/>
    </location>
</feature>
<comment type="caution">
    <text evidence="2">The sequence shown here is derived from an EMBL/GenBank/DDBJ whole genome shotgun (WGS) entry which is preliminary data.</text>
</comment>
<feature type="transmembrane region" description="Helical" evidence="1">
    <location>
        <begin position="533"/>
        <end position="552"/>
    </location>
</feature>
<keyword evidence="1" id="KW-0472">Membrane</keyword>
<evidence type="ECO:0000256" key="1">
    <source>
        <dbReference type="SAM" id="Phobius"/>
    </source>
</evidence>
<dbReference type="Proteomes" id="UP001596105">
    <property type="component" value="Unassembled WGS sequence"/>
</dbReference>